<protein>
    <recommendedName>
        <fullName evidence="4">ABC-type quaternary amine transporter</fullName>
        <ecNumber evidence="4">7.6.2.9</ecNumber>
    </recommendedName>
</protein>
<dbReference type="Proteomes" id="UP000636458">
    <property type="component" value="Unassembled WGS sequence"/>
</dbReference>
<dbReference type="InterPro" id="IPR003439">
    <property type="entry name" value="ABC_transporter-like_ATP-bd"/>
</dbReference>
<feature type="compositionally biased region" description="Basic and acidic residues" evidence="5">
    <location>
        <begin position="10"/>
        <end position="21"/>
    </location>
</feature>
<dbReference type="FunFam" id="3.40.50.300:FF:000425">
    <property type="entry name" value="Probable ABC transporter, ATP-binding subunit"/>
    <property type="match status" value="1"/>
</dbReference>
<dbReference type="GO" id="GO:0005524">
    <property type="term" value="F:ATP binding"/>
    <property type="evidence" value="ECO:0007669"/>
    <property type="project" value="UniProtKB-KW"/>
</dbReference>
<evidence type="ECO:0000259" key="6">
    <source>
        <dbReference type="PROSITE" id="PS50893"/>
    </source>
</evidence>
<evidence type="ECO:0000256" key="5">
    <source>
        <dbReference type="SAM" id="MobiDB-lite"/>
    </source>
</evidence>
<dbReference type="InterPro" id="IPR027417">
    <property type="entry name" value="P-loop_NTPase"/>
</dbReference>
<comment type="caution">
    <text evidence="7">The sequence shown here is derived from an EMBL/GenBank/DDBJ whole genome shotgun (WGS) entry which is preliminary data.</text>
</comment>
<dbReference type="InterPro" id="IPR050093">
    <property type="entry name" value="ABC_SmlMolc_Importer"/>
</dbReference>
<dbReference type="SUPFAM" id="SSF50331">
    <property type="entry name" value="MOP-like"/>
    <property type="match status" value="1"/>
</dbReference>
<gene>
    <name evidence="7" type="ORF">IV501_14400</name>
</gene>
<dbReference type="Gene3D" id="3.40.50.300">
    <property type="entry name" value="P-loop containing nucleotide triphosphate hydrolases"/>
    <property type="match status" value="1"/>
</dbReference>
<dbReference type="InterPro" id="IPR008995">
    <property type="entry name" value="Mo/tungstate-bd_C_term_dom"/>
</dbReference>
<dbReference type="PROSITE" id="PS50893">
    <property type="entry name" value="ABC_TRANSPORTER_2"/>
    <property type="match status" value="1"/>
</dbReference>
<dbReference type="SUPFAM" id="SSF52540">
    <property type="entry name" value="P-loop containing nucleoside triphosphate hydrolases"/>
    <property type="match status" value="1"/>
</dbReference>
<dbReference type="GO" id="GO:0015418">
    <property type="term" value="F:ABC-type quaternary ammonium compound transporting activity"/>
    <property type="evidence" value="ECO:0007669"/>
    <property type="project" value="UniProtKB-EC"/>
</dbReference>
<evidence type="ECO:0000256" key="1">
    <source>
        <dbReference type="ARBA" id="ARBA00022448"/>
    </source>
</evidence>
<dbReference type="InterPro" id="IPR017871">
    <property type="entry name" value="ABC_transporter-like_CS"/>
</dbReference>
<sequence>MSSSVADNRTTSEQRPTDVAEHAARLELTRLVKRYGEVEAVREVSLTIDPGEFVTLLGPSGSGKSTTLAMIAGFETPTSGTITLGDRDITTLSTHKRNLGMVFQGYALFPHMTVFDNVAFPLALRKISKSDIRERVTEALATVGLGQFADRRPSALSGGQQQRVALARAFVHRPKILLMDEPLSALDKSLRRQMQIELRRLHQTLGTTVLFVTHDQEEALSLSDRIVVMNEGAIAQIGSPTEMYENPQTDFVAGFLGSAQFLEGILREIRTNATSTIQLADGGMMTGRCTTTCGPGTAAKVVLRPEDATLDRPSAPANAVTVRTVAQVYLGDRIRCLATFPDGSEGTYWLDHHERSRVVVGDDVTLYWPCSRTVFVANQNR</sequence>
<proteinExistence type="predicted"/>
<evidence type="ECO:0000256" key="4">
    <source>
        <dbReference type="ARBA" id="ARBA00066388"/>
    </source>
</evidence>
<dbReference type="PANTHER" id="PTHR42781:SF4">
    <property type="entry name" value="SPERMIDINE_PUTRESCINE IMPORT ATP-BINDING PROTEIN POTA"/>
    <property type="match status" value="1"/>
</dbReference>
<organism evidence="7 8">
    <name type="scientific">Lacisediminihabitans changchengi</name>
    <dbReference type="NCBI Taxonomy" id="2787634"/>
    <lineage>
        <taxon>Bacteria</taxon>
        <taxon>Bacillati</taxon>
        <taxon>Actinomycetota</taxon>
        <taxon>Actinomycetes</taxon>
        <taxon>Micrococcales</taxon>
        <taxon>Microbacteriaceae</taxon>
        <taxon>Lacisediminihabitans</taxon>
    </lineage>
</organism>
<keyword evidence="1" id="KW-0813">Transport</keyword>
<dbReference type="RefSeq" id="WP_200557066.1">
    <property type="nucleotide sequence ID" value="NZ_JAEPES010000005.1"/>
</dbReference>
<reference evidence="7" key="1">
    <citation type="submission" date="2021-01" db="EMBL/GenBank/DDBJ databases">
        <title>Lacisediminihabitans sp. nov. strain G11-30, isolated from Antarctic Soil.</title>
        <authorList>
            <person name="Li J."/>
        </authorList>
    </citation>
    <scope>NUCLEOTIDE SEQUENCE</scope>
    <source>
        <strain evidence="7">G11-30</strain>
    </source>
</reference>
<dbReference type="AlphaFoldDB" id="A0A934VZ71"/>
<dbReference type="SMART" id="SM00382">
    <property type="entry name" value="AAA"/>
    <property type="match status" value="1"/>
</dbReference>
<accession>A0A934VZ71</accession>
<feature type="domain" description="ABC transporter" evidence="6">
    <location>
        <begin position="26"/>
        <end position="256"/>
    </location>
</feature>
<keyword evidence="8" id="KW-1185">Reference proteome</keyword>
<dbReference type="EMBL" id="JAEPES010000005">
    <property type="protein sequence ID" value="MBK4348827.1"/>
    <property type="molecule type" value="Genomic_DNA"/>
</dbReference>
<dbReference type="EC" id="7.6.2.9" evidence="4"/>
<keyword evidence="3 7" id="KW-0067">ATP-binding</keyword>
<evidence type="ECO:0000313" key="8">
    <source>
        <dbReference type="Proteomes" id="UP000636458"/>
    </source>
</evidence>
<dbReference type="PANTHER" id="PTHR42781">
    <property type="entry name" value="SPERMIDINE/PUTRESCINE IMPORT ATP-BINDING PROTEIN POTA"/>
    <property type="match status" value="1"/>
</dbReference>
<dbReference type="InterPro" id="IPR003593">
    <property type="entry name" value="AAA+_ATPase"/>
</dbReference>
<keyword evidence="2" id="KW-0547">Nucleotide-binding</keyword>
<name>A0A934VZ71_9MICO</name>
<dbReference type="Pfam" id="PF00005">
    <property type="entry name" value="ABC_tran"/>
    <property type="match status" value="1"/>
</dbReference>
<dbReference type="InterPro" id="IPR013611">
    <property type="entry name" value="Transp-assoc_OB_typ2"/>
</dbReference>
<feature type="region of interest" description="Disordered" evidence="5">
    <location>
        <begin position="1"/>
        <end position="21"/>
    </location>
</feature>
<dbReference type="Gene3D" id="2.40.50.100">
    <property type="match status" value="1"/>
</dbReference>
<evidence type="ECO:0000313" key="7">
    <source>
        <dbReference type="EMBL" id="MBK4348827.1"/>
    </source>
</evidence>
<dbReference type="PROSITE" id="PS00211">
    <property type="entry name" value="ABC_TRANSPORTER_1"/>
    <property type="match status" value="1"/>
</dbReference>
<dbReference type="GO" id="GO:0016887">
    <property type="term" value="F:ATP hydrolysis activity"/>
    <property type="evidence" value="ECO:0007669"/>
    <property type="project" value="InterPro"/>
</dbReference>
<evidence type="ECO:0000256" key="3">
    <source>
        <dbReference type="ARBA" id="ARBA00022840"/>
    </source>
</evidence>
<dbReference type="GO" id="GO:0043190">
    <property type="term" value="C:ATP-binding cassette (ABC) transporter complex"/>
    <property type="evidence" value="ECO:0007669"/>
    <property type="project" value="InterPro"/>
</dbReference>
<dbReference type="Pfam" id="PF08402">
    <property type="entry name" value="TOBE_2"/>
    <property type="match status" value="1"/>
</dbReference>
<evidence type="ECO:0000256" key="2">
    <source>
        <dbReference type="ARBA" id="ARBA00022741"/>
    </source>
</evidence>